<sequence length="144" mass="16086">MTKQRSISLSGIAIRWPQKIISWKAILHPNTRDTEPQFTLVSLSHSSSEPALSYRHPAARPDPPTLAAPERALGSGSRMDVRNSPRHTNSIRCIRRSQSLPPAAAQCPLYKDSGLEDLDTMPEVLEALHVNATLYAKGYRYERI</sequence>
<keyword evidence="4" id="KW-1185">Reference proteome</keyword>
<evidence type="ECO:0000313" key="3">
    <source>
        <dbReference type="EMBL" id="KAK7041353.1"/>
    </source>
</evidence>
<reference evidence="3 4" key="1">
    <citation type="journal article" date="2024" name="J Genomics">
        <title>Draft genome sequencing and assembly of Favolaschia claudopus CIRM-BRFM 2984 isolated from oak limbs.</title>
        <authorList>
            <person name="Navarro D."/>
            <person name="Drula E."/>
            <person name="Chaduli D."/>
            <person name="Cazenave R."/>
            <person name="Ahrendt S."/>
            <person name="Wang J."/>
            <person name="Lipzen A."/>
            <person name="Daum C."/>
            <person name="Barry K."/>
            <person name="Grigoriev I.V."/>
            <person name="Favel A."/>
            <person name="Rosso M.N."/>
            <person name="Martin F."/>
        </authorList>
    </citation>
    <scope>NUCLEOTIDE SEQUENCE [LARGE SCALE GENOMIC DNA]</scope>
    <source>
        <strain evidence="3 4">CIRM-BRFM 2984</strain>
    </source>
</reference>
<dbReference type="AlphaFoldDB" id="A0AAW0CRH4"/>
<dbReference type="EMBL" id="JAWWNJ010000014">
    <property type="protein sequence ID" value="KAK7041353.1"/>
    <property type="molecule type" value="Genomic_DNA"/>
</dbReference>
<organism evidence="3 4">
    <name type="scientific">Favolaschia claudopus</name>
    <dbReference type="NCBI Taxonomy" id="2862362"/>
    <lineage>
        <taxon>Eukaryota</taxon>
        <taxon>Fungi</taxon>
        <taxon>Dikarya</taxon>
        <taxon>Basidiomycota</taxon>
        <taxon>Agaricomycotina</taxon>
        <taxon>Agaricomycetes</taxon>
        <taxon>Agaricomycetidae</taxon>
        <taxon>Agaricales</taxon>
        <taxon>Marasmiineae</taxon>
        <taxon>Mycenaceae</taxon>
        <taxon>Favolaschia</taxon>
    </lineage>
</organism>
<dbReference type="Proteomes" id="UP001362999">
    <property type="component" value="Unassembled WGS sequence"/>
</dbReference>
<evidence type="ECO:0000256" key="1">
    <source>
        <dbReference type="SAM" id="MobiDB-lite"/>
    </source>
</evidence>
<feature type="compositionally biased region" description="Low complexity" evidence="1">
    <location>
        <begin position="40"/>
        <end position="53"/>
    </location>
</feature>
<accession>A0AAW0CRH4</accession>
<protein>
    <submittedName>
        <fullName evidence="3">Uncharacterized protein</fullName>
    </submittedName>
</protein>
<feature type="region of interest" description="Disordered" evidence="1">
    <location>
        <begin position="38"/>
        <end position="90"/>
    </location>
</feature>
<evidence type="ECO:0000313" key="2">
    <source>
        <dbReference type="EMBL" id="KAK6981276.1"/>
    </source>
</evidence>
<name>A0AAW0CRH4_9AGAR</name>
<dbReference type="EMBL" id="JAWWNJ010000152">
    <property type="protein sequence ID" value="KAK6981276.1"/>
    <property type="molecule type" value="Genomic_DNA"/>
</dbReference>
<evidence type="ECO:0000313" key="4">
    <source>
        <dbReference type="Proteomes" id="UP001362999"/>
    </source>
</evidence>
<comment type="caution">
    <text evidence="3">The sequence shown here is derived from an EMBL/GenBank/DDBJ whole genome shotgun (WGS) entry which is preliminary data.</text>
</comment>
<gene>
    <name evidence="3" type="ORF">R3P38DRAFT_2894119</name>
    <name evidence="2" type="ORF">R3P38DRAFT_3115021</name>
</gene>
<proteinExistence type="predicted"/>